<dbReference type="PANTHER" id="PTHR12161:SF5">
    <property type="entry name" value="IST1 HOMOLOG"/>
    <property type="match status" value="1"/>
</dbReference>
<dbReference type="PANTHER" id="PTHR12161">
    <property type="entry name" value="IST1 FAMILY MEMBER"/>
    <property type="match status" value="1"/>
</dbReference>
<dbReference type="Proteomes" id="UP001610432">
    <property type="component" value="Unassembled WGS sequence"/>
</dbReference>
<dbReference type="InterPro" id="IPR005061">
    <property type="entry name" value="Ist1"/>
</dbReference>
<dbReference type="Gene3D" id="1.20.1260.60">
    <property type="entry name" value="Vacuolar protein sorting-associated protein Ist1"/>
    <property type="match status" value="1"/>
</dbReference>
<feature type="compositionally biased region" description="Acidic residues" evidence="2">
    <location>
        <begin position="63"/>
        <end position="82"/>
    </location>
</feature>
<evidence type="ECO:0000313" key="3">
    <source>
        <dbReference type="EMBL" id="KAL2869356.1"/>
    </source>
</evidence>
<feature type="compositionally biased region" description="Polar residues" evidence="2">
    <location>
        <begin position="135"/>
        <end position="148"/>
    </location>
</feature>
<evidence type="ECO:0000256" key="1">
    <source>
        <dbReference type="ARBA" id="ARBA00005536"/>
    </source>
</evidence>
<proteinExistence type="inferred from homology"/>
<evidence type="ECO:0000313" key="4">
    <source>
        <dbReference type="Proteomes" id="UP001610432"/>
    </source>
</evidence>
<dbReference type="GeneID" id="98143707"/>
<dbReference type="InterPro" id="IPR042277">
    <property type="entry name" value="IST1-like"/>
</dbReference>
<sequence length="174" mass="18770">MALASENKLADVKVPERLVKGLRVRPPSAELVESYLREIARAYKVPWGEEEGDEEVEAVLEEVLGEDTGGEERPDDNDEGDVGEVVRRASETAELTRATPPRGLHQLQGKSPVSVAPPGPRSDNPNPRVKVPGDSDNNASTEISSPSPAQRGGKSKSGIPEVDELTKRFAALKR</sequence>
<reference evidence="3 4" key="1">
    <citation type="submission" date="2024-07" db="EMBL/GenBank/DDBJ databases">
        <title>Section-level genome sequencing and comparative genomics of Aspergillus sections Usti and Cavernicolus.</title>
        <authorList>
            <consortium name="Lawrence Berkeley National Laboratory"/>
            <person name="Nybo J.L."/>
            <person name="Vesth T.C."/>
            <person name="Theobald S."/>
            <person name="Frisvad J.C."/>
            <person name="Larsen T.O."/>
            <person name="Kjaerboelling I."/>
            <person name="Rothschild-Mancinelli K."/>
            <person name="Lyhne E.K."/>
            <person name="Kogle M.E."/>
            <person name="Barry K."/>
            <person name="Clum A."/>
            <person name="Na H."/>
            <person name="Ledsgaard L."/>
            <person name="Lin J."/>
            <person name="Lipzen A."/>
            <person name="Kuo A."/>
            <person name="Riley R."/>
            <person name="Mondo S."/>
            <person name="Labutti K."/>
            <person name="Haridas S."/>
            <person name="Pangalinan J."/>
            <person name="Salamov A.A."/>
            <person name="Simmons B.A."/>
            <person name="Magnuson J.K."/>
            <person name="Chen J."/>
            <person name="Drula E."/>
            <person name="Henrissat B."/>
            <person name="Wiebenga A."/>
            <person name="Lubbers R.J."/>
            <person name="Gomes A.C."/>
            <person name="Macurrencykelacurrency M.R."/>
            <person name="Stajich J."/>
            <person name="Grigoriev I.V."/>
            <person name="Mortensen U.H."/>
            <person name="De Vries R.P."/>
            <person name="Baker S.E."/>
            <person name="Andersen M.R."/>
        </authorList>
    </citation>
    <scope>NUCLEOTIDE SEQUENCE [LARGE SCALE GENOMIC DNA]</scope>
    <source>
        <strain evidence="3 4">CBS 449.75</strain>
    </source>
</reference>
<feature type="region of interest" description="Disordered" evidence="2">
    <location>
        <begin position="63"/>
        <end position="174"/>
    </location>
</feature>
<gene>
    <name evidence="3" type="ORF">BJX67DRAFT_348200</name>
</gene>
<name>A0ABR4LXT6_9EURO</name>
<accession>A0ABR4LXT6</accession>
<comment type="caution">
    <text evidence="3">The sequence shown here is derived from an EMBL/GenBank/DDBJ whole genome shotgun (WGS) entry which is preliminary data.</text>
</comment>
<organism evidence="3 4">
    <name type="scientific">Aspergillus lucknowensis</name>
    <dbReference type="NCBI Taxonomy" id="176173"/>
    <lineage>
        <taxon>Eukaryota</taxon>
        <taxon>Fungi</taxon>
        <taxon>Dikarya</taxon>
        <taxon>Ascomycota</taxon>
        <taxon>Pezizomycotina</taxon>
        <taxon>Eurotiomycetes</taxon>
        <taxon>Eurotiomycetidae</taxon>
        <taxon>Eurotiales</taxon>
        <taxon>Aspergillaceae</taxon>
        <taxon>Aspergillus</taxon>
        <taxon>Aspergillus subgen. Nidulantes</taxon>
    </lineage>
</organism>
<dbReference type="RefSeq" id="XP_070888335.1">
    <property type="nucleotide sequence ID" value="XM_071028635.1"/>
</dbReference>
<evidence type="ECO:0000256" key="2">
    <source>
        <dbReference type="SAM" id="MobiDB-lite"/>
    </source>
</evidence>
<comment type="similarity">
    <text evidence="1">Belongs to the IST1 family.</text>
</comment>
<protein>
    <submittedName>
        <fullName evidence="3">Uncharacterized protein</fullName>
    </submittedName>
</protein>
<dbReference type="EMBL" id="JBFXLQ010000010">
    <property type="protein sequence ID" value="KAL2869356.1"/>
    <property type="molecule type" value="Genomic_DNA"/>
</dbReference>
<keyword evidence="4" id="KW-1185">Reference proteome</keyword>